<dbReference type="AlphaFoldDB" id="A0A2V3VY63"/>
<organism evidence="1 2">
    <name type="scientific">Pseudogracilibacillus auburnensis</name>
    <dbReference type="NCBI Taxonomy" id="1494959"/>
    <lineage>
        <taxon>Bacteria</taxon>
        <taxon>Bacillati</taxon>
        <taxon>Bacillota</taxon>
        <taxon>Bacilli</taxon>
        <taxon>Bacillales</taxon>
        <taxon>Bacillaceae</taxon>
        <taxon>Pseudogracilibacillus</taxon>
    </lineage>
</organism>
<protein>
    <submittedName>
        <fullName evidence="1">Uncharacterized protein</fullName>
    </submittedName>
</protein>
<keyword evidence="2" id="KW-1185">Reference proteome</keyword>
<dbReference type="EMBL" id="QJJQ01000006">
    <property type="protein sequence ID" value="PXW86973.1"/>
    <property type="molecule type" value="Genomic_DNA"/>
</dbReference>
<evidence type="ECO:0000313" key="1">
    <source>
        <dbReference type="EMBL" id="PXW86973.1"/>
    </source>
</evidence>
<sequence>MIEVMLHLRRTGRASVGVDTGRGALNLRSTCYK</sequence>
<evidence type="ECO:0000313" key="2">
    <source>
        <dbReference type="Proteomes" id="UP000247978"/>
    </source>
</evidence>
<proteinExistence type="predicted"/>
<accession>A0A2V3VY63</accession>
<comment type="caution">
    <text evidence="1">The sequence shown here is derived from an EMBL/GenBank/DDBJ whole genome shotgun (WGS) entry which is preliminary data.</text>
</comment>
<name>A0A2V3VY63_9BACI</name>
<gene>
    <name evidence="1" type="ORF">DFR56_10640</name>
</gene>
<reference evidence="1 2" key="1">
    <citation type="submission" date="2018-05" db="EMBL/GenBank/DDBJ databases">
        <title>Genomic Encyclopedia of Type Strains, Phase IV (KMG-IV): sequencing the most valuable type-strain genomes for metagenomic binning, comparative biology and taxonomic classification.</title>
        <authorList>
            <person name="Goeker M."/>
        </authorList>
    </citation>
    <scope>NUCLEOTIDE SEQUENCE [LARGE SCALE GENOMIC DNA]</scope>
    <source>
        <strain evidence="1 2">DSM 28556</strain>
    </source>
</reference>
<dbReference type="Proteomes" id="UP000247978">
    <property type="component" value="Unassembled WGS sequence"/>
</dbReference>